<feature type="region of interest" description="Disordered" evidence="1">
    <location>
        <begin position="429"/>
        <end position="479"/>
    </location>
</feature>
<accession>A0A150G254</accession>
<protein>
    <submittedName>
        <fullName evidence="2">Uncharacterized protein</fullName>
    </submittedName>
</protein>
<dbReference type="Proteomes" id="UP000075714">
    <property type="component" value="Unassembled WGS sequence"/>
</dbReference>
<feature type="compositionally biased region" description="Basic and acidic residues" evidence="1">
    <location>
        <begin position="583"/>
        <end position="593"/>
    </location>
</feature>
<evidence type="ECO:0000313" key="2">
    <source>
        <dbReference type="EMBL" id="KXZ43959.1"/>
    </source>
</evidence>
<organism evidence="2 3">
    <name type="scientific">Gonium pectorale</name>
    <name type="common">Green alga</name>
    <dbReference type="NCBI Taxonomy" id="33097"/>
    <lineage>
        <taxon>Eukaryota</taxon>
        <taxon>Viridiplantae</taxon>
        <taxon>Chlorophyta</taxon>
        <taxon>core chlorophytes</taxon>
        <taxon>Chlorophyceae</taxon>
        <taxon>CS clade</taxon>
        <taxon>Chlamydomonadales</taxon>
        <taxon>Volvocaceae</taxon>
        <taxon>Gonium</taxon>
    </lineage>
</organism>
<feature type="compositionally biased region" description="Acidic residues" evidence="1">
    <location>
        <begin position="334"/>
        <end position="346"/>
    </location>
</feature>
<name>A0A150G254_GONPE</name>
<keyword evidence="3" id="KW-1185">Reference proteome</keyword>
<proteinExistence type="predicted"/>
<dbReference type="EMBL" id="LSYV01000077">
    <property type="protein sequence ID" value="KXZ43959.1"/>
    <property type="molecule type" value="Genomic_DNA"/>
</dbReference>
<comment type="caution">
    <text evidence="2">The sequence shown here is derived from an EMBL/GenBank/DDBJ whole genome shotgun (WGS) entry which is preliminary data.</text>
</comment>
<feature type="region of interest" description="Disordered" evidence="1">
    <location>
        <begin position="602"/>
        <end position="621"/>
    </location>
</feature>
<feature type="compositionally biased region" description="Acidic residues" evidence="1">
    <location>
        <begin position="522"/>
        <end position="536"/>
    </location>
</feature>
<feature type="compositionally biased region" description="Low complexity" evidence="1">
    <location>
        <begin position="467"/>
        <end position="478"/>
    </location>
</feature>
<feature type="compositionally biased region" description="Acidic residues" evidence="1">
    <location>
        <begin position="431"/>
        <end position="442"/>
    </location>
</feature>
<dbReference type="AlphaFoldDB" id="A0A150G254"/>
<feature type="compositionally biased region" description="Low complexity" evidence="1">
    <location>
        <begin position="546"/>
        <end position="578"/>
    </location>
</feature>
<reference evidence="3" key="1">
    <citation type="journal article" date="2016" name="Nat. Commun.">
        <title>The Gonium pectorale genome demonstrates co-option of cell cycle regulation during the evolution of multicellularity.</title>
        <authorList>
            <person name="Hanschen E.R."/>
            <person name="Marriage T.N."/>
            <person name="Ferris P.J."/>
            <person name="Hamaji T."/>
            <person name="Toyoda A."/>
            <person name="Fujiyama A."/>
            <person name="Neme R."/>
            <person name="Noguchi H."/>
            <person name="Minakuchi Y."/>
            <person name="Suzuki M."/>
            <person name="Kawai-Toyooka H."/>
            <person name="Smith D.R."/>
            <person name="Sparks H."/>
            <person name="Anderson J."/>
            <person name="Bakaric R."/>
            <person name="Luria V."/>
            <person name="Karger A."/>
            <person name="Kirschner M.W."/>
            <person name="Durand P.M."/>
            <person name="Michod R.E."/>
            <person name="Nozaki H."/>
            <person name="Olson B.J."/>
        </authorList>
    </citation>
    <scope>NUCLEOTIDE SEQUENCE [LARGE SCALE GENOMIC DNA]</scope>
    <source>
        <strain evidence="3">NIES-2863</strain>
    </source>
</reference>
<gene>
    <name evidence="2" type="ORF">GPECTOR_76g780</name>
</gene>
<feature type="region of interest" description="Disordered" evidence="1">
    <location>
        <begin position="496"/>
        <end position="595"/>
    </location>
</feature>
<evidence type="ECO:0000256" key="1">
    <source>
        <dbReference type="SAM" id="MobiDB-lite"/>
    </source>
</evidence>
<feature type="region of interest" description="Disordered" evidence="1">
    <location>
        <begin position="334"/>
        <end position="355"/>
    </location>
</feature>
<evidence type="ECO:0000313" key="3">
    <source>
        <dbReference type="Proteomes" id="UP000075714"/>
    </source>
</evidence>
<sequence>MPPALTRRRLRRALDAISDLEQVRDGVLRASEEQRWELNKRVLRGPVQRALRPAARALGLPPRAPSPCPGPDSPAEAKALLSSAAKRIVETVRSTCIEHSCLAEAGWSALADSVQVGGRRGILWRVLSGRLTVGAWRAGWRGPAGGRGSDPRVGGGRPTARTWQGLAAELRAAVEELRPGLLAVQRQTWLALALAAAREAQAWDEGDESGEGGASLQTLSAAVVGLALLHNSGVPDAELDPLGCAALYCVALLEGMVIKEDEDEVEDEEGDRGITARGGDGAAEGRGIRFFHWVLRAVFHGHAHAAEEREKELHPCASPAQAYLIALYWPAAEADEEEEEEEEEEAGTAGTALPGPSSSLAAAAVAAMVGHGITPPSTKLLPRYSLEQLLAVKEVLMSAGAVLAASEAALVQAGWQLAAALTEVAAAAAGEEAEEQGEEEGEAPTRGSLPAGPSGRARSEAGDGDGARVPAAAEPPEAALRRRAQEVLALRVGREYGDAAASSTSSDEEESVGVASWGKKEEEEEEGEEEGNDGDDLTAGRAGPQSLPSRPSASSLASSLASLLAAATSPASTVTAVSGGRPRGAETPERQRQESAVAQLLRLHTQPPQRRPPPGLMRGGV</sequence>